<dbReference type="InterPro" id="IPR044068">
    <property type="entry name" value="CB"/>
</dbReference>
<evidence type="ECO:0000313" key="8">
    <source>
        <dbReference type="Proteomes" id="UP000622604"/>
    </source>
</evidence>
<dbReference type="PANTHER" id="PTHR30349:SF90">
    <property type="entry name" value="TYROSINE RECOMBINASE XERD"/>
    <property type="match status" value="1"/>
</dbReference>
<dbReference type="InterPro" id="IPR013762">
    <property type="entry name" value="Integrase-like_cat_sf"/>
</dbReference>
<evidence type="ECO:0000259" key="5">
    <source>
        <dbReference type="PROSITE" id="PS51898"/>
    </source>
</evidence>
<dbReference type="GO" id="GO:0006310">
    <property type="term" value="P:DNA recombination"/>
    <property type="evidence" value="ECO:0007669"/>
    <property type="project" value="UniProtKB-KW"/>
</dbReference>
<evidence type="ECO:0000256" key="2">
    <source>
        <dbReference type="ARBA" id="ARBA00023125"/>
    </source>
</evidence>
<dbReference type="Proteomes" id="UP000622604">
    <property type="component" value="Unassembled WGS sequence"/>
</dbReference>
<dbReference type="RefSeq" id="WP_191865301.1">
    <property type="nucleotide sequence ID" value="NZ_BMZC01000002.1"/>
</dbReference>
<evidence type="ECO:0000259" key="6">
    <source>
        <dbReference type="PROSITE" id="PS51900"/>
    </source>
</evidence>
<dbReference type="Gene3D" id="1.10.443.10">
    <property type="entry name" value="Intergrase catalytic core"/>
    <property type="match status" value="1"/>
</dbReference>
<feature type="domain" description="Core-binding (CB)" evidence="6">
    <location>
        <begin position="1"/>
        <end position="84"/>
    </location>
</feature>
<dbReference type="Pfam" id="PF00589">
    <property type="entry name" value="Phage_integrase"/>
    <property type="match status" value="1"/>
</dbReference>
<feature type="domain" description="Tyr recombinase" evidence="5">
    <location>
        <begin position="108"/>
        <end position="293"/>
    </location>
</feature>
<evidence type="ECO:0000256" key="4">
    <source>
        <dbReference type="PROSITE-ProRule" id="PRU01248"/>
    </source>
</evidence>
<evidence type="ECO:0000256" key="3">
    <source>
        <dbReference type="ARBA" id="ARBA00023172"/>
    </source>
</evidence>
<reference evidence="7" key="2">
    <citation type="submission" date="2020-09" db="EMBL/GenBank/DDBJ databases">
        <authorList>
            <person name="Sun Q."/>
            <person name="Kim S."/>
        </authorList>
    </citation>
    <scope>NUCLEOTIDE SEQUENCE</scope>
    <source>
        <strain evidence="7">KCTC 32337</strain>
    </source>
</reference>
<evidence type="ECO:0000256" key="1">
    <source>
        <dbReference type="ARBA" id="ARBA00022908"/>
    </source>
</evidence>
<dbReference type="EMBL" id="BMZC01000002">
    <property type="protein sequence ID" value="GGZ51414.1"/>
    <property type="molecule type" value="Genomic_DNA"/>
</dbReference>
<dbReference type="PROSITE" id="PS51898">
    <property type="entry name" value="TYR_RECOMBINASE"/>
    <property type="match status" value="1"/>
</dbReference>
<dbReference type="SUPFAM" id="SSF56349">
    <property type="entry name" value="DNA breaking-rejoining enzymes"/>
    <property type="match status" value="1"/>
</dbReference>
<dbReference type="AlphaFoldDB" id="A0A8H9I9Q8"/>
<keyword evidence="3" id="KW-0233">DNA recombination</keyword>
<dbReference type="GO" id="GO:0003677">
    <property type="term" value="F:DNA binding"/>
    <property type="evidence" value="ECO:0007669"/>
    <property type="project" value="UniProtKB-UniRule"/>
</dbReference>
<proteinExistence type="predicted"/>
<comment type="caution">
    <text evidence="7">The sequence shown here is derived from an EMBL/GenBank/DDBJ whole genome shotgun (WGS) entry which is preliminary data.</text>
</comment>
<sequence>MNKQCPYALYLARLSQNSKRSVQAQLESIAVVMNWPLSQLPERLVSIDYAQALIIQNKLLDQGCAPRSINRAMMAIRGIVKAAVITQSASQQQYLNLQSLPKIKHGSHQGTPLSKHQVVKLFRLLFKTRTPLALRSTGIFAVLLGCGLRRSEVANINLHQYNTDKASIFIAKGKGNKNRTVFLPDWVQVIVDEWLECRGDADGALFCVVRRGGNVHVADYLSDEAVYSLVKRTFKTLNMPTVTPHDLRRTYITQLLDQGIDLNTVRQMAGHADISTTVIYDKRDEKAMQQAAKTLSYGLLG</sequence>
<dbReference type="CDD" id="cd00397">
    <property type="entry name" value="DNA_BRE_C"/>
    <property type="match status" value="1"/>
</dbReference>
<dbReference type="InterPro" id="IPR050090">
    <property type="entry name" value="Tyrosine_recombinase_XerCD"/>
</dbReference>
<dbReference type="PROSITE" id="PS51900">
    <property type="entry name" value="CB"/>
    <property type="match status" value="1"/>
</dbReference>
<dbReference type="InterPro" id="IPR002104">
    <property type="entry name" value="Integrase_catalytic"/>
</dbReference>
<evidence type="ECO:0000313" key="7">
    <source>
        <dbReference type="EMBL" id="GGZ51414.1"/>
    </source>
</evidence>
<keyword evidence="2 4" id="KW-0238">DNA-binding</keyword>
<gene>
    <name evidence="7" type="ORF">GCM10011274_06640</name>
</gene>
<protein>
    <submittedName>
        <fullName evidence="7">Integrase</fullName>
    </submittedName>
</protein>
<organism evidence="7 8">
    <name type="scientific">Paraglaciecola chathamensis</name>
    <dbReference type="NCBI Taxonomy" id="368405"/>
    <lineage>
        <taxon>Bacteria</taxon>
        <taxon>Pseudomonadati</taxon>
        <taxon>Pseudomonadota</taxon>
        <taxon>Gammaproteobacteria</taxon>
        <taxon>Alteromonadales</taxon>
        <taxon>Alteromonadaceae</taxon>
        <taxon>Paraglaciecola</taxon>
    </lineage>
</organism>
<keyword evidence="1" id="KW-0229">DNA integration</keyword>
<dbReference type="PANTHER" id="PTHR30349">
    <property type="entry name" value="PHAGE INTEGRASE-RELATED"/>
    <property type="match status" value="1"/>
</dbReference>
<accession>A0A8H9I9Q8</accession>
<reference evidence="7" key="1">
    <citation type="journal article" date="2014" name="Int. J. Syst. Evol. Microbiol.">
        <title>Complete genome sequence of Corynebacterium casei LMG S-19264T (=DSM 44701T), isolated from a smear-ripened cheese.</title>
        <authorList>
            <consortium name="US DOE Joint Genome Institute (JGI-PGF)"/>
            <person name="Walter F."/>
            <person name="Albersmeier A."/>
            <person name="Kalinowski J."/>
            <person name="Ruckert C."/>
        </authorList>
    </citation>
    <scope>NUCLEOTIDE SEQUENCE</scope>
    <source>
        <strain evidence="7">KCTC 32337</strain>
    </source>
</reference>
<dbReference type="InterPro" id="IPR011010">
    <property type="entry name" value="DNA_brk_join_enz"/>
</dbReference>
<dbReference type="GO" id="GO:0015074">
    <property type="term" value="P:DNA integration"/>
    <property type="evidence" value="ECO:0007669"/>
    <property type="project" value="UniProtKB-KW"/>
</dbReference>
<name>A0A8H9I9Q8_9ALTE</name>